<dbReference type="InterPro" id="IPR036734">
    <property type="entry name" value="Neur_chan_lig-bd_sf"/>
</dbReference>
<dbReference type="AlphaFoldDB" id="A0A0M3IJK2"/>
<keyword evidence="1" id="KW-1185">Reference proteome</keyword>
<evidence type="ECO:0000313" key="1">
    <source>
        <dbReference type="Proteomes" id="UP000036681"/>
    </source>
</evidence>
<protein>
    <submittedName>
        <fullName evidence="2">DNA-directed RNA polymerase</fullName>
    </submittedName>
</protein>
<reference evidence="2" key="1">
    <citation type="submission" date="2017-02" db="UniProtKB">
        <authorList>
            <consortium name="WormBaseParasite"/>
        </authorList>
    </citation>
    <scope>IDENTIFICATION</scope>
</reference>
<proteinExistence type="predicted"/>
<dbReference type="SUPFAM" id="SSF63712">
    <property type="entry name" value="Nicotinic receptor ligand binding domain-like"/>
    <property type="match status" value="1"/>
</dbReference>
<name>A0A0M3IJK2_ASCLU</name>
<dbReference type="GO" id="GO:0016020">
    <property type="term" value="C:membrane"/>
    <property type="evidence" value="ECO:0007669"/>
    <property type="project" value="InterPro"/>
</dbReference>
<sequence length="49" mass="5787">MADGYEEMLYKMLLDPTRYEKDVRPTIHHTLPTNVTFGFLLNQIVEMVD</sequence>
<dbReference type="Gene3D" id="2.70.170.10">
    <property type="entry name" value="Neurotransmitter-gated ion-channel ligand-binding domain"/>
    <property type="match status" value="1"/>
</dbReference>
<dbReference type="Proteomes" id="UP000036681">
    <property type="component" value="Unplaced"/>
</dbReference>
<dbReference type="WBParaSite" id="ALUE_0001883701-mRNA-1">
    <property type="protein sequence ID" value="ALUE_0001883701-mRNA-1"/>
    <property type="gene ID" value="ALUE_0001883701"/>
</dbReference>
<dbReference type="GO" id="GO:0005230">
    <property type="term" value="F:extracellular ligand-gated monoatomic ion channel activity"/>
    <property type="evidence" value="ECO:0007669"/>
    <property type="project" value="InterPro"/>
</dbReference>
<organism evidence="1 2">
    <name type="scientific">Ascaris lumbricoides</name>
    <name type="common">Giant roundworm</name>
    <dbReference type="NCBI Taxonomy" id="6252"/>
    <lineage>
        <taxon>Eukaryota</taxon>
        <taxon>Metazoa</taxon>
        <taxon>Ecdysozoa</taxon>
        <taxon>Nematoda</taxon>
        <taxon>Chromadorea</taxon>
        <taxon>Rhabditida</taxon>
        <taxon>Spirurina</taxon>
        <taxon>Ascaridomorpha</taxon>
        <taxon>Ascaridoidea</taxon>
        <taxon>Ascarididae</taxon>
        <taxon>Ascaris</taxon>
    </lineage>
</organism>
<evidence type="ECO:0000313" key="2">
    <source>
        <dbReference type="WBParaSite" id="ALUE_0001883701-mRNA-1"/>
    </source>
</evidence>
<accession>A0A0M3IJK2</accession>